<keyword evidence="2" id="KW-1185">Reference proteome</keyword>
<evidence type="ECO:0000313" key="1">
    <source>
        <dbReference type="EMBL" id="KAI3799069.1"/>
    </source>
</evidence>
<comment type="caution">
    <text evidence="1">The sequence shown here is derived from an EMBL/GenBank/DDBJ whole genome shotgun (WGS) entry which is preliminary data.</text>
</comment>
<proteinExistence type="predicted"/>
<evidence type="ECO:0000313" key="2">
    <source>
        <dbReference type="Proteomes" id="UP001056120"/>
    </source>
</evidence>
<protein>
    <submittedName>
        <fullName evidence="1">Uncharacterized protein</fullName>
    </submittedName>
</protein>
<reference evidence="2" key="1">
    <citation type="journal article" date="2022" name="Mol. Ecol. Resour.">
        <title>The genomes of chicory, endive, great burdock and yacon provide insights into Asteraceae palaeo-polyploidization history and plant inulin production.</title>
        <authorList>
            <person name="Fan W."/>
            <person name="Wang S."/>
            <person name="Wang H."/>
            <person name="Wang A."/>
            <person name="Jiang F."/>
            <person name="Liu H."/>
            <person name="Zhao H."/>
            <person name="Xu D."/>
            <person name="Zhang Y."/>
        </authorList>
    </citation>
    <scope>NUCLEOTIDE SEQUENCE [LARGE SCALE GENOMIC DNA]</scope>
    <source>
        <strain evidence="2">cv. Yunnan</strain>
    </source>
</reference>
<accession>A0ACB9HTM3</accession>
<organism evidence="1 2">
    <name type="scientific">Smallanthus sonchifolius</name>
    <dbReference type="NCBI Taxonomy" id="185202"/>
    <lineage>
        <taxon>Eukaryota</taxon>
        <taxon>Viridiplantae</taxon>
        <taxon>Streptophyta</taxon>
        <taxon>Embryophyta</taxon>
        <taxon>Tracheophyta</taxon>
        <taxon>Spermatophyta</taxon>
        <taxon>Magnoliopsida</taxon>
        <taxon>eudicotyledons</taxon>
        <taxon>Gunneridae</taxon>
        <taxon>Pentapetalae</taxon>
        <taxon>asterids</taxon>
        <taxon>campanulids</taxon>
        <taxon>Asterales</taxon>
        <taxon>Asteraceae</taxon>
        <taxon>Asteroideae</taxon>
        <taxon>Heliantheae alliance</taxon>
        <taxon>Millerieae</taxon>
        <taxon>Smallanthus</taxon>
    </lineage>
</organism>
<gene>
    <name evidence="1" type="ORF">L1987_34359</name>
</gene>
<sequence>MAELAFDMVEQILVRLDVEDLIRCKSVCNSWQSFISCPRFKDRYGDNLLHVVGSCNGLVCVSPKDAELVVTNPSTREHKKLQTPPYQSKVKRVRDAVCWGFGYDSSAADYNLMEKAD</sequence>
<dbReference type="EMBL" id="CM042028">
    <property type="protein sequence ID" value="KAI3799069.1"/>
    <property type="molecule type" value="Genomic_DNA"/>
</dbReference>
<name>A0ACB9HTM3_9ASTR</name>
<dbReference type="Proteomes" id="UP001056120">
    <property type="component" value="Linkage Group LG11"/>
</dbReference>
<reference evidence="1 2" key="2">
    <citation type="journal article" date="2022" name="Mol. Ecol. Resour.">
        <title>The genomes of chicory, endive, great burdock and yacon provide insights into Asteraceae paleo-polyploidization history and plant inulin production.</title>
        <authorList>
            <person name="Fan W."/>
            <person name="Wang S."/>
            <person name="Wang H."/>
            <person name="Wang A."/>
            <person name="Jiang F."/>
            <person name="Liu H."/>
            <person name="Zhao H."/>
            <person name="Xu D."/>
            <person name="Zhang Y."/>
        </authorList>
    </citation>
    <scope>NUCLEOTIDE SEQUENCE [LARGE SCALE GENOMIC DNA]</scope>
    <source>
        <strain evidence="2">cv. Yunnan</strain>
        <tissue evidence="1">Leaves</tissue>
    </source>
</reference>